<dbReference type="Proteomes" id="UP000030689">
    <property type="component" value="Unassembled WGS sequence"/>
</dbReference>
<evidence type="ECO:0000256" key="1">
    <source>
        <dbReference type="ARBA" id="ARBA00022723"/>
    </source>
</evidence>
<dbReference type="Gene3D" id="3.30.40.10">
    <property type="entry name" value="Zinc/RING finger domain, C3HC4 (zinc finger)"/>
    <property type="match status" value="1"/>
</dbReference>
<keyword evidence="3" id="KW-0862">Zinc</keyword>
<gene>
    <name evidence="4" type="ORF">EUTSA_v10011681mg</name>
</gene>
<sequence length="311" mass="35183">MNMGYPCTNDYGRRINELLSLRILEFMFDPSKSDDATGVGVAESRVEFDLSLSNTDVLKAICEDIPISSLRTGMPELSKFNVLPFIAHKNMSLPQCALEKLRDVSLMENQTSAAPPMEANDPLVRDDGTLHTDVCEEKPVDEQQVQIGLEQTNINDKGKAILIDDKDDPMQTNEKDEENAIDTGGTFPLSCKRMRLEDTRVKCTKDGTWLISGSDEESDMVRGRAENVCWKCEKEGTLLICCRSECAARVHRECLNSPVNLDEDGNFHCPLCWYNRVTMEYLECQELMSCAKRRLAKFLPLLSRASKRLRR</sequence>
<dbReference type="InterPro" id="IPR013083">
    <property type="entry name" value="Znf_RING/FYVE/PHD"/>
</dbReference>
<keyword evidence="1" id="KW-0479">Metal-binding</keyword>
<evidence type="ECO:0008006" key="6">
    <source>
        <dbReference type="Google" id="ProtNLM"/>
    </source>
</evidence>
<dbReference type="eggNOG" id="ENOG502R7N3">
    <property type="taxonomic scope" value="Eukaryota"/>
</dbReference>
<dbReference type="AlphaFoldDB" id="V4MF32"/>
<dbReference type="InterPro" id="IPR019786">
    <property type="entry name" value="Zinc_finger_PHD-type_CS"/>
</dbReference>
<evidence type="ECO:0000313" key="5">
    <source>
        <dbReference type="Proteomes" id="UP000030689"/>
    </source>
</evidence>
<accession>V4MF32</accession>
<dbReference type="OMA" id="VIDHEDC"/>
<dbReference type="OrthoDB" id="608866at2759"/>
<reference evidence="4 5" key="1">
    <citation type="journal article" date="2013" name="Front. Plant Sci.">
        <title>The Reference Genome of the Halophytic Plant Eutrema salsugineum.</title>
        <authorList>
            <person name="Yang R."/>
            <person name="Jarvis D.E."/>
            <person name="Chen H."/>
            <person name="Beilstein M.A."/>
            <person name="Grimwood J."/>
            <person name="Jenkins J."/>
            <person name="Shu S."/>
            <person name="Prochnik S."/>
            <person name="Xin M."/>
            <person name="Ma C."/>
            <person name="Schmutz J."/>
            <person name="Wing R.A."/>
            <person name="Mitchell-Olds T."/>
            <person name="Schumaker K.S."/>
            <person name="Wang X."/>
        </authorList>
    </citation>
    <scope>NUCLEOTIDE SEQUENCE [LARGE SCALE GENOMIC DNA]</scope>
</reference>
<protein>
    <recommendedName>
        <fullName evidence="6">PHD-type domain-containing protein</fullName>
    </recommendedName>
</protein>
<proteinExistence type="predicted"/>
<dbReference type="PANTHER" id="PTHR47863:SF9">
    <property type="entry name" value="F10B6.17"/>
    <property type="match status" value="1"/>
</dbReference>
<dbReference type="STRING" id="72664.V4MF32"/>
<keyword evidence="5" id="KW-1185">Reference proteome</keyword>
<keyword evidence="2" id="KW-0863">Zinc-finger</keyword>
<name>V4MF32_EUTSA</name>
<dbReference type="InterPro" id="IPR011011">
    <property type="entry name" value="Znf_FYVE_PHD"/>
</dbReference>
<dbReference type="Gramene" id="ESQ29886">
    <property type="protein sequence ID" value="ESQ29886"/>
    <property type="gene ID" value="EUTSA_v10011681mg"/>
</dbReference>
<dbReference type="PANTHER" id="PTHR47863">
    <property type="entry name" value="RING/FYVE/PHD ZINC FINGER SUPERFAMILY PROTEIN"/>
    <property type="match status" value="1"/>
</dbReference>
<evidence type="ECO:0000256" key="2">
    <source>
        <dbReference type="ARBA" id="ARBA00022771"/>
    </source>
</evidence>
<dbReference type="SUPFAM" id="SSF57903">
    <property type="entry name" value="FYVE/PHD zinc finger"/>
    <property type="match status" value="1"/>
</dbReference>
<dbReference type="PROSITE" id="PS01359">
    <property type="entry name" value="ZF_PHD_1"/>
    <property type="match status" value="1"/>
</dbReference>
<evidence type="ECO:0000256" key="3">
    <source>
        <dbReference type="ARBA" id="ARBA00022833"/>
    </source>
</evidence>
<dbReference type="KEGG" id="eus:EUTSA_v10011681mg"/>
<dbReference type="EMBL" id="KI517809">
    <property type="protein sequence ID" value="ESQ29886.1"/>
    <property type="molecule type" value="Genomic_DNA"/>
</dbReference>
<organism evidence="4 5">
    <name type="scientific">Eutrema salsugineum</name>
    <name type="common">Saltwater cress</name>
    <name type="synonym">Sisymbrium salsugineum</name>
    <dbReference type="NCBI Taxonomy" id="72664"/>
    <lineage>
        <taxon>Eukaryota</taxon>
        <taxon>Viridiplantae</taxon>
        <taxon>Streptophyta</taxon>
        <taxon>Embryophyta</taxon>
        <taxon>Tracheophyta</taxon>
        <taxon>Spermatophyta</taxon>
        <taxon>Magnoliopsida</taxon>
        <taxon>eudicotyledons</taxon>
        <taxon>Gunneridae</taxon>
        <taxon>Pentapetalae</taxon>
        <taxon>rosids</taxon>
        <taxon>malvids</taxon>
        <taxon>Brassicales</taxon>
        <taxon>Brassicaceae</taxon>
        <taxon>Eutremeae</taxon>
        <taxon>Eutrema</taxon>
    </lineage>
</organism>
<dbReference type="GO" id="GO:0008270">
    <property type="term" value="F:zinc ion binding"/>
    <property type="evidence" value="ECO:0007669"/>
    <property type="project" value="UniProtKB-KW"/>
</dbReference>
<evidence type="ECO:0000313" key="4">
    <source>
        <dbReference type="EMBL" id="ESQ29886.1"/>
    </source>
</evidence>